<protein>
    <submittedName>
        <fullName evidence="1">Uncharacterized protein</fullName>
    </submittedName>
</protein>
<reference evidence="2" key="1">
    <citation type="journal article" date="2019" name="Int. J. Syst. Evol. Microbiol.">
        <title>The Global Catalogue of Microorganisms (GCM) 10K type strain sequencing project: providing services to taxonomists for standard genome sequencing and annotation.</title>
        <authorList>
            <consortium name="The Broad Institute Genomics Platform"/>
            <consortium name="The Broad Institute Genome Sequencing Center for Infectious Disease"/>
            <person name="Wu L."/>
            <person name="Ma J."/>
        </authorList>
    </citation>
    <scope>NUCLEOTIDE SEQUENCE [LARGE SCALE GENOMIC DNA]</scope>
    <source>
        <strain evidence="2">JCM 18054</strain>
    </source>
</reference>
<name>A0ABP9QFZ3_9PSEU</name>
<comment type="caution">
    <text evidence="1">The sequence shown here is derived from an EMBL/GenBank/DDBJ whole genome shotgun (WGS) entry which is preliminary data.</text>
</comment>
<organism evidence="1 2">
    <name type="scientific">Amycolatopsis dongchuanensis</name>
    <dbReference type="NCBI Taxonomy" id="1070866"/>
    <lineage>
        <taxon>Bacteria</taxon>
        <taxon>Bacillati</taxon>
        <taxon>Actinomycetota</taxon>
        <taxon>Actinomycetes</taxon>
        <taxon>Pseudonocardiales</taxon>
        <taxon>Pseudonocardiaceae</taxon>
        <taxon>Amycolatopsis</taxon>
    </lineage>
</organism>
<dbReference type="Proteomes" id="UP001500192">
    <property type="component" value="Unassembled WGS sequence"/>
</dbReference>
<accession>A0ABP9QFZ3</accession>
<gene>
    <name evidence="1" type="ORF">GCM10023214_25380</name>
</gene>
<sequence>MGRVLRVASATWASPEPTAAAGLIVSQLINTTPGPYSSSNPAGSTYPRPWRVAVLVRNAAKPKPAITPGTGEEEPVLTG</sequence>
<dbReference type="EMBL" id="BAABIB010000056">
    <property type="protein sequence ID" value="GAA5160885.1"/>
    <property type="molecule type" value="Genomic_DNA"/>
</dbReference>
<keyword evidence="2" id="KW-1185">Reference proteome</keyword>
<evidence type="ECO:0000313" key="2">
    <source>
        <dbReference type="Proteomes" id="UP001500192"/>
    </source>
</evidence>
<evidence type="ECO:0000313" key="1">
    <source>
        <dbReference type="EMBL" id="GAA5160885.1"/>
    </source>
</evidence>
<proteinExistence type="predicted"/>